<gene>
    <name evidence="1" type="ORF">LPLAT_LOCUS815</name>
</gene>
<dbReference type="EMBL" id="OZ034824">
    <property type="protein sequence ID" value="CAL1674048.1"/>
    <property type="molecule type" value="Genomic_DNA"/>
</dbReference>
<evidence type="ECO:0000313" key="1">
    <source>
        <dbReference type="EMBL" id="CAL1674048.1"/>
    </source>
</evidence>
<protein>
    <submittedName>
        <fullName evidence="1">Uncharacterized protein</fullName>
    </submittedName>
</protein>
<accession>A0AAV2N2C3</accession>
<dbReference type="Proteomes" id="UP001497644">
    <property type="component" value="Chromosome 1"/>
</dbReference>
<organism evidence="1 2">
    <name type="scientific">Lasius platythorax</name>
    <dbReference type="NCBI Taxonomy" id="488582"/>
    <lineage>
        <taxon>Eukaryota</taxon>
        <taxon>Metazoa</taxon>
        <taxon>Ecdysozoa</taxon>
        <taxon>Arthropoda</taxon>
        <taxon>Hexapoda</taxon>
        <taxon>Insecta</taxon>
        <taxon>Pterygota</taxon>
        <taxon>Neoptera</taxon>
        <taxon>Endopterygota</taxon>
        <taxon>Hymenoptera</taxon>
        <taxon>Apocrita</taxon>
        <taxon>Aculeata</taxon>
        <taxon>Formicoidea</taxon>
        <taxon>Formicidae</taxon>
        <taxon>Formicinae</taxon>
        <taxon>Lasius</taxon>
        <taxon>Lasius</taxon>
    </lineage>
</organism>
<proteinExistence type="predicted"/>
<dbReference type="AlphaFoldDB" id="A0AAV2N2C3"/>
<reference evidence="1 2" key="1">
    <citation type="submission" date="2024-04" db="EMBL/GenBank/DDBJ databases">
        <authorList>
            <consortium name="Molecular Ecology Group"/>
        </authorList>
    </citation>
    <scope>NUCLEOTIDE SEQUENCE [LARGE SCALE GENOMIC DNA]</scope>
</reference>
<sequence length="103" mass="11874">MIEQMTSIKAIDIKVARQRGVKKIGVGMKGRIEVYHIVVVAQHLSLGIDRVLAGIDRVLAEAEVVHRQIERKKGSKTMTKINFHLEEIDHVNRMLEYHHRIQD</sequence>
<evidence type="ECO:0000313" key="2">
    <source>
        <dbReference type="Proteomes" id="UP001497644"/>
    </source>
</evidence>
<name>A0AAV2N2C3_9HYME</name>
<keyword evidence="2" id="KW-1185">Reference proteome</keyword>